<evidence type="ECO:0000256" key="2">
    <source>
        <dbReference type="ARBA" id="ARBA00022475"/>
    </source>
</evidence>
<dbReference type="GO" id="GO:0005886">
    <property type="term" value="C:plasma membrane"/>
    <property type="evidence" value="ECO:0007669"/>
    <property type="project" value="UniProtKB-SubCell"/>
</dbReference>
<comment type="subcellular location">
    <subcellularLocation>
        <location evidence="1">Cell membrane</location>
        <topology evidence="1">Multi-pass membrane protein</topology>
    </subcellularLocation>
</comment>
<keyword evidence="3" id="KW-0716">Sensory transduction</keyword>
<dbReference type="EMBL" id="KX084460">
    <property type="protein sequence ID" value="ARO76415.1"/>
    <property type="molecule type" value="mRNA"/>
</dbReference>
<dbReference type="PANTHER" id="PTHR21137">
    <property type="entry name" value="ODORANT RECEPTOR"/>
    <property type="match status" value="1"/>
</dbReference>
<dbReference type="GO" id="GO:0005549">
    <property type="term" value="F:odorant binding"/>
    <property type="evidence" value="ECO:0007669"/>
    <property type="project" value="InterPro"/>
</dbReference>
<evidence type="ECO:0000256" key="4">
    <source>
        <dbReference type="ARBA" id="ARBA00022692"/>
    </source>
</evidence>
<dbReference type="GO" id="GO:0007165">
    <property type="term" value="P:signal transduction"/>
    <property type="evidence" value="ECO:0007669"/>
    <property type="project" value="UniProtKB-KW"/>
</dbReference>
<evidence type="ECO:0000256" key="9">
    <source>
        <dbReference type="ARBA" id="ARBA00023224"/>
    </source>
</evidence>
<feature type="transmembrane region" description="Helical" evidence="10">
    <location>
        <begin position="58"/>
        <end position="82"/>
    </location>
</feature>
<gene>
    <name evidence="11" type="primary">OR9</name>
</gene>
<evidence type="ECO:0000256" key="1">
    <source>
        <dbReference type="ARBA" id="ARBA00004651"/>
    </source>
</evidence>
<dbReference type="SMR" id="A0A146JW21"/>
<dbReference type="PANTHER" id="PTHR21137:SF35">
    <property type="entry name" value="ODORANT RECEPTOR 19A-RELATED"/>
    <property type="match status" value="1"/>
</dbReference>
<evidence type="ECO:0000256" key="3">
    <source>
        <dbReference type="ARBA" id="ARBA00022606"/>
    </source>
</evidence>
<feature type="transmembrane region" description="Helical" evidence="10">
    <location>
        <begin position="328"/>
        <end position="349"/>
    </location>
</feature>
<keyword evidence="8 11" id="KW-0675">Receptor</keyword>
<evidence type="ECO:0000256" key="7">
    <source>
        <dbReference type="ARBA" id="ARBA00023136"/>
    </source>
</evidence>
<keyword evidence="2" id="KW-1003">Cell membrane</keyword>
<proteinExistence type="evidence at transcript level"/>
<feature type="non-terminal residue" evidence="12">
    <location>
        <position position="426"/>
    </location>
</feature>
<evidence type="ECO:0000256" key="6">
    <source>
        <dbReference type="ARBA" id="ARBA00022989"/>
    </source>
</evidence>
<keyword evidence="6 10" id="KW-1133">Transmembrane helix</keyword>
<accession>A0A146JW21</accession>
<dbReference type="Pfam" id="PF02949">
    <property type="entry name" value="7tm_6"/>
    <property type="match status" value="1"/>
</dbReference>
<reference evidence="11" key="2">
    <citation type="submission" date="2016-04" db="EMBL/GenBank/DDBJ databases">
        <title>Deep sequencing-based transcriptome analysis of the yellow peach moth Conogethes punctiferalis (Guenee) antennae.</title>
        <authorList>
            <person name="Ge X."/>
            <person name="Zhang T."/>
            <person name="Wang Z."/>
            <person name="He K."/>
            <person name="Bai S."/>
        </authorList>
    </citation>
    <scope>NUCLEOTIDE SEQUENCE</scope>
</reference>
<evidence type="ECO:0000313" key="11">
    <source>
        <dbReference type="EMBL" id="ARO76415.1"/>
    </source>
</evidence>
<feature type="non-terminal residue" evidence="12">
    <location>
        <position position="1"/>
    </location>
</feature>
<keyword evidence="4 10" id="KW-0812">Transmembrane</keyword>
<evidence type="ECO:0000256" key="5">
    <source>
        <dbReference type="ARBA" id="ARBA00022725"/>
    </source>
</evidence>
<dbReference type="AlphaFoldDB" id="A0A146JW21"/>
<keyword evidence="9" id="KW-0807">Transducer</keyword>
<organism evidence="12">
    <name type="scientific">Conogethes punctiferalis</name>
    <name type="common">Durian fruit borer</name>
    <name type="synonym">Astura punctiferalis</name>
    <dbReference type="NCBI Taxonomy" id="1133088"/>
    <lineage>
        <taxon>Eukaryota</taxon>
        <taxon>Metazoa</taxon>
        <taxon>Ecdysozoa</taxon>
        <taxon>Arthropoda</taxon>
        <taxon>Hexapoda</taxon>
        <taxon>Insecta</taxon>
        <taxon>Pterygota</taxon>
        <taxon>Neoptera</taxon>
        <taxon>Endopterygota</taxon>
        <taxon>Lepidoptera</taxon>
        <taxon>Glossata</taxon>
        <taxon>Ditrysia</taxon>
        <taxon>Pyraloidea</taxon>
        <taxon>Crambidae</taxon>
        <taxon>Spilomelinae</taxon>
        <taxon>Conogethes</taxon>
    </lineage>
</organism>
<evidence type="ECO:0000256" key="8">
    <source>
        <dbReference type="ARBA" id="ARBA00023170"/>
    </source>
</evidence>
<dbReference type="GO" id="GO:0004984">
    <property type="term" value="F:olfactory receptor activity"/>
    <property type="evidence" value="ECO:0007669"/>
    <property type="project" value="InterPro"/>
</dbReference>
<dbReference type="EMBL" id="GEDO01000049">
    <property type="protein sequence ID" value="JAP88577.1"/>
    <property type="molecule type" value="mRNA"/>
</dbReference>
<dbReference type="InterPro" id="IPR004117">
    <property type="entry name" value="7tm6_olfct_rcpt"/>
</dbReference>
<feature type="transmembrane region" description="Helical" evidence="10">
    <location>
        <begin position="88"/>
        <end position="111"/>
    </location>
</feature>
<feature type="transmembrane region" description="Helical" evidence="10">
    <location>
        <begin position="222"/>
        <end position="246"/>
    </location>
</feature>
<sequence>MKIIKNAQLVNNKRENIDITPPRDQLMYKILANVLELYGLASMKLWNIPPYHVYLNKFYAINSLLIYTSPLCILSQLLYLYVHFNDMSFYTLGVMFSVLPIGITVLIKIASTRTNAYKKIMVNFMNKIHVHNQHLEEPDNEFIKSVVKQTENFTHLATYFLAFCLLTDWTAWTAIPVIDYLKNKELIERKEKKLETCLYLYTPFDYSYDVGNWLIVHTFGSYLNFGGITIIIIFDTLCFIFVFNLVSHMKILQHKMERICKIDEMTNEDMRKKLIEIIEYHAQIINYFDDIQAAFGLNITAVYAQNLFVDSLLLYQIMVGVNGEKTHVIIFGLMFVAYMGGLTFMSFVLEEIRRQSETFSDLIYSLQWEDMSKSNQTTVIMILAKMQPPLTFTGAGGLQTGVRPLVSIIKSTFSYYVMLNNRTATR</sequence>
<keyword evidence="7 10" id="KW-0472">Membrane</keyword>
<protein>
    <submittedName>
        <fullName evidence="12">OBP</fullName>
    </submittedName>
    <submittedName>
        <fullName evidence="11">Odorant receptor 9</fullName>
    </submittedName>
</protein>
<feature type="transmembrane region" description="Helical" evidence="10">
    <location>
        <begin position="156"/>
        <end position="175"/>
    </location>
</feature>
<name>A0A146JW21_CONPF</name>
<keyword evidence="5" id="KW-0552">Olfaction</keyword>
<reference evidence="12" key="1">
    <citation type="submission" date="2015-12" db="EMBL/GenBank/DDBJ databases">
        <title>Antennal transcriptome and differential expression of olfactory genes in the yellow peach moth, Conogethes punctiferalis (Guen e) (Lepidoptera: Crambidae).</title>
        <authorList>
            <person name="Du Y."/>
        </authorList>
    </citation>
    <scope>NUCLEOTIDE SEQUENCE</scope>
    <source>
        <tissue evidence="12">Antennae</tissue>
    </source>
</reference>
<evidence type="ECO:0000256" key="10">
    <source>
        <dbReference type="SAM" id="Phobius"/>
    </source>
</evidence>
<evidence type="ECO:0000313" key="12">
    <source>
        <dbReference type="EMBL" id="JAP88577.1"/>
    </source>
</evidence>